<evidence type="ECO:0000256" key="1">
    <source>
        <dbReference type="ARBA" id="ARBA00006336"/>
    </source>
</evidence>
<organism evidence="4 5">
    <name type="scientific">Coprococcus comes</name>
    <dbReference type="NCBI Taxonomy" id="410072"/>
    <lineage>
        <taxon>Bacteria</taxon>
        <taxon>Bacillati</taxon>
        <taxon>Bacillota</taxon>
        <taxon>Clostridia</taxon>
        <taxon>Lachnospirales</taxon>
        <taxon>Lachnospiraceae</taxon>
        <taxon>Coprococcus</taxon>
    </lineage>
</organism>
<dbReference type="AlphaFoldDB" id="A0A3R6DBQ6"/>
<protein>
    <submittedName>
        <fullName evidence="4">Cysteine hydrolase</fullName>
    </submittedName>
</protein>
<dbReference type="PANTHER" id="PTHR43540">
    <property type="entry name" value="PEROXYUREIDOACRYLATE/UREIDOACRYLATE AMIDOHYDROLASE-RELATED"/>
    <property type="match status" value="1"/>
</dbReference>
<comment type="similarity">
    <text evidence="1">Belongs to the isochorismatase family.</text>
</comment>
<gene>
    <name evidence="4" type="ORF">DW656_04010</name>
</gene>
<reference evidence="4 5" key="1">
    <citation type="submission" date="2018-08" db="EMBL/GenBank/DDBJ databases">
        <title>A genome reference for cultivated species of the human gut microbiota.</title>
        <authorList>
            <person name="Zou Y."/>
            <person name="Xue W."/>
            <person name="Luo G."/>
        </authorList>
    </citation>
    <scope>NUCLEOTIDE SEQUENCE [LARGE SCALE GENOMIC DNA]</scope>
    <source>
        <strain evidence="4 5">AM23-3</strain>
    </source>
</reference>
<dbReference type="GO" id="GO:0016787">
    <property type="term" value="F:hydrolase activity"/>
    <property type="evidence" value="ECO:0007669"/>
    <property type="project" value="UniProtKB-KW"/>
</dbReference>
<dbReference type="Pfam" id="PF00857">
    <property type="entry name" value="Isochorismatase"/>
    <property type="match status" value="1"/>
</dbReference>
<evidence type="ECO:0000313" key="5">
    <source>
        <dbReference type="Proteomes" id="UP000284579"/>
    </source>
</evidence>
<sequence>MITVASSFSLLYFRVSRRACSLAHSTTPLLVIDIQKSYITKYETDIVQRINERIMEAQKAQYDIVYIKNTKKLRSGMVTDEFADDLILASDNVFCKRQADAFSSEELISYLKSKGVSEIEMIGVDGNSCIKASAKGAVKCGFIVSILLRCVGVSNLSRFEKTKEDLEKIGIIIK</sequence>
<evidence type="ECO:0000256" key="2">
    <source>
        <dbReference type="ARBA" id="ARBA00022801"/>
    </source>
</evidence>
<accession>A0A3R6DBQ6</accession>
<dbReference type="Gene3D" id="3.40.50.850">
    <property type="entry name" value="Isochorismatase-like"/>
    <property type="match status" value="1"/>
</dbReference>
<evidence type="ECO:0000313" key="4">
    <source>
        <dbReference type="EMBL" id="RHF84959.1"/>
    </source>
</evidence>
<dbReference type="InterPro" id="IPR050272">
    <property type="entry name" value="Isochorismatase-like_hydrls"/>
</dbReference>
<dbReference type="EMBL" id="QRHO01000003">
    <property type="protein sequence ID" value="RHF84959.1"/>
    <property type="molecule type" value="Genomic_DNA"/>
</dbReference>
<dbReference type="SUPFAM" id="SSF52499">
    <property type="entry name" value="Isochorismatase-like hydrolases"/>
    <property type="match status" value="1"/>
</dbReference>
<proteinExistence type="inferred from homology"/>
<dbReference type="Proteomes" id="UP000284579">
    <property type="component" value="Unassembled WGS sequence"/>
</dbReference>
<keyword evidence="2 4" id="KW-0378">Hydrolase</keyword>
<name>A0A3R6DBQ6_9FIRM</name>
<comment type="caution">
    <text evidence="4">The sequence shown here is derived from an EMBL/GenBank/DDBJ whole genome shotgun (WGS) entry which is preliminary data.</text>
</comment>
<feature type="domain" description="Isochorismatase-like" evidence="3">
    <location>
        <begin position="29"/>
        <end position="158"/>
    </location>
</feature>
<evidence type="ECO:0000259" key="3">
    <source>
        <dbReference type="Pfam" id="PF00857"/>
    </source>
</evidence>
<dbReference type="InterPro" id="IPR036380">
    <property type="entry name" value="Isochorismatase-like_sf"/>
</dbReference>
<dbReference type="InterPro" id="IPR000868">
    <property type="entry name" value="Isochorismatase-like_dom"/>
</dbReference>